<dbReference type="PROSITE" id="PS00675">
    <property type="entry name" value="SIGMA54_INTERACT_1"/>
    <property type="match status" value="1"/>
</dbReference>
<evidence type="ECO:0000256" key="6">
    <source>
        <dbReference type="ARBA" id="ARBA00022840"/>
    </source>
</evidence>
<keyword evidence="8" id="KW-0539">Nucleus</keyword>
<dbReference type="SMART" id="SM00382">
    <property type="entry name" value="AAA"/>
    <property type="match status" value="5"/>
</dbReference>
<evidence type="ECO:0000256" key="10">
    <source>
        <dbReference type="ARBA" id="ARBA00078835"/>
    </source>
</evidence>
<keyword evidence="7" id="KW-0143">Chaperone</keyword>
<evidence type="ECO:0000256" key="5">
    <source>
        <dbReference type="ARBA" id="ARBA00022741"/>
    </source>
</evidence>
<evidence type="ECO:0000313" key="14">
    <source>
        <dbReference type="Proteomes" id="UP001634394"/>
    </source>
</evidence>
<proteinExistence type="inferred from homology"/>
<feature type="domain" description="AAA+ ATPase" evidence="12">
    <location>
        <begin position="1369"/>
        <end position="1535"/>
    </location>
</feature>
<dbReference type="InterPro" id="IPR003593">
    <property type="entry name" value="AAA+_ATPase"/>
</dbReference>
<dbReference type="PANTHER" id="PTHR48103:SF2">
    <property type="entry name" value="MIDASIN"/>
    <property type="match status" value="1"/>
</dbReference>
<dbReference type="Pfam" id="PF17867">
    <property type="entry name" value="AAA_lid_7"/>
    <property type="match status" value="3"/>
</dbReference>
<reference evidence="13 14" key="1">
    <citation type="submission" date="2024-11" db="EMBL/GenBank/DDBJ databases">
        <title>Chromosome-level genome assembly of the freshwater bivalve Anodonta woodiana.</title>
        <authorList>
            <person name="Chen X."/>
        </authorList>
    </citation>
    <scope>NUCLEOTIDE SEQUENCE [LARGE SCALE GENOMIC DNA]</scope>
    <source>
        <strain evidence="13">MN2024</strain>
        <tissue evidence="13">Gills</tissue>
    </source>
</reference>
<evidence type="ECO:0000259" key="12">
    <source>
        <dbReference type="SMART" id="SM00382"/>
    </source>
</evidence>
<dbReference type="InterPro" id="IPR041190">
    <property type="entry name" value="Midasin_AAA_lid_5"/>
</dbReference>
<dbReference type="GO" id="GO:0005730">
    <property type="term" value="C:nucleolus"/>
    <property type="evidence" value="ECO:0007669"/>
    <property type="project" value="UniProtKB-SubCell"/>
</dbReference>
<dbReference type="FunFam" id="3.40.50.300:FF:000582">
    <property type="entry name" value="Midasin"/>
    <property type="match status" value="1"/>
</dbReference>
<dbReference type="SUPFAM" id="SSF52540">
    <property type="entry name" value="P-loop containing nucleoside triphosphate hydrolases"/>
    <property type="match status" value="6"/>
</dbReference>
<gene>
    <name evidence="13" type="ORF">ACJMK2_030409</name>
</gene>
<dbReference type="GO" id="GO:0005654">
    <property type="term" value="C:nucleoplasm"/>
    <property type="evidence" value="ECO:0007669"/>
    <property type="project" value="UniProtKB-SubCell"/>
</dbReference>
<evidence type="ECO:0000256" key="3">
    <source>
        <dbReference type="ARBA" id="ARBA00007188"/>
    </source>
</evidence>
<name>A0ABD3XD43_SINWO</name>
<keyword evidence="14" id="KW-1185">Reference proteome</keyword>
<evidence type="ECO:0000256" key="2">
    <source>
        <dbReference type="ARBA" id="ARBA00004642"/>
    </source>
</evidence>
<dbReference type="Pfam" id="PF07728">
    <property type="entry name" value="AAA_5"/>
    <property type="match status" value="7"/>
</dbReference>
<dbReference type="Pfam" id="PF17865">
    <property type="entry name" value="AAA_lid_5"/>
    <property type="match status" value="1"/>
</dbReference>
<dbReference type="GO" id="GO:0042254">
    <property type="term" value="P:ribosome biogenesis"/>
    <property type="evidence" value="ECO:0007669"/>
    <property type="project" value="UniProtKB-ARBA"/>
</dbReference>
<protein>
    <recommendedName>
        <fullName evidence="4">Midasin</fullName>
    </recommendedName>
    <alternativeName>
        <fullName evidence="10 11">Dynein-related AAA-ATPase MDN1</fullName>
    </alternativeName>
    <alternativeName>
        <fullName evidence="9">MIDAS-containing protein</fullName>
    </alternativeName>
</protein>
<evidence type="ECO:0000256" key="11">
    <source>
        <dbReference type="ARBA" id="ARBA00080517"/>
    </source>
</evidence>
<feature type="domain" description="AAA+ ATPase" evidence="12">
    <location>
        <begin position="1745"/>
        <end position="1898"/>
    </location>
</feature>
<dbReference type="EMBL" id="JBJQND010000003">
    <property type="protein sequence ID" value="KAL3884189.1"/>
    <property type="molecule type" value="Genomic_DNA"/>
</dbReference>
<dbReference type="FunFam" id="3.40.50.300:FF:000919">
    <property type="entry name" value="Midasin"/>
    <property type="match status" value="1"/>
</dbReference>
<dbReference type="FunFam" id="3.40.50.300:FF:000142">
    <property type="entry name" value="Midasin"/>
    <property type="match status" value="1"/>
</dbReference>
<evidence type="ECO:0000256" key="4">
    <source>
        <dbReference type="ARBA" id="ARBA00017143"/>
    </source>
</evidence>
<feature type="non-terminal residue" evidence="13">
    <location>
        <position position="2942"/>
    </location>
</feature>
<comment type="subcellular location">
    <subcellularLocation>
        <location evidence="1">Nucleus</location>
        <location evidence="1">Nucleolus</location>
    </subcellularLocation>
    <subcellularLocation>
        <location evidence="2">Nucleus</location>
        <location evidence="2">Nucleoplasm</location>
    </subcellularLocation>
</comment>
<feature type="domain" description="AAA+ ATPase" evidence="12">
    <location>
        <begin position="307"/>
        <end position="438"/>
    </location>
</feature>
<dbReference type="Proteomes" id="UP001634394">
    <property type="component" value="Unassembled WGS sequence"/>
</dbReference>
<dbReference type="CDD" id="cd00009">
    <property type="entry name" value="AAA"/>
    <property type="match status" value="2"/>
</dbReference>
<dbReference type="InterPro" id="IPR048617">
    <property type="entry name" value="MDN1_AAA_lid_4"/>
</dbReference>
<keyword evidence="6" id="KW-0067">ATP-binding</keyword>
<dbReference type="FunFam" id="3.40.50.300:FF:000764">
    <property type="entry name" value="Midasin"/>
    <property type="match status" value="1"/>
</dbReference>
<dbReference type="PANTHER" id="PTHR48103">
    <property type="entry name" value="MIDASIN-RELATED"/>
    <property type="match status" value="1"/>
</dbReference>
<accession>A0ABD3XD43</accession>
<evidence type="ECO:0000256" key="7">
    <source>
        <dbReference type="ARBA" id="ARBA00023186"/>
    </source>
</evidence>
<dbReference type="FunFam" id="3.40.50.300:FF:000956">
    <property type="entry name" value="Midasin"/>
    <property type="match status" value="1"/>
</dbReference>
<evidence type="ECO:0000256" key="9">
    <source>
        <dbReference type="ARBA" id="ARBA00077000"/>
    </source>
</evidence>
<dbReference type="InterPro" id="IPR025662">
    <property type="entry name" value="Sigma_54_int_dom_ATP-bd_1"/>
</dbReference>
<dbReference type="InterPro" id="IPR027417">
    <property type="entry name" value="P-loop_NTPase"/>
</dbReference>
<evidence type="ECO:0000256" key="8">
    <source>
        <dbReference type="ARBA" id="ARBA00023242"/>
    </source>
</evidence>
<evidence type="ECO:0000256" key="1">
    <source>
        <dbReference type="ARBA" id="ARBA00004604"/>
    </source>
</evidence>
<organism evidence="13 14">
    <name type="scientific">Sinanodonta woodiana</name>
    <name type="common">Chinese pond mussel</name>
    <name type="synonym">Anodonta woodiana</name>
    <dbReference type="NCBI Taxonomy" id="1069815"/>
    <lineage>
        <taxon>Eukaryota</taxon>
        <taxon>Metazoa</taxon>
        <taxon>Spiralia</taxon>
        <taxon>Lophotrochozoa</taxon>
        <taxon>Mollusca</taxon>
        <taxon>Bivalvia</taxon>
        <taxon>Autobranchia</taxon>
        <taxon>Heteroconchia</taxon>
        <taxon>Palaeoheterodonta</taxon>
        <taxon>Unionida</taxon>
        <taxon>Unionoidea</taxon>
        <taxon>Unionidae</taxon>
        <taxon>Unioninae</taxon>
        <taxon>Sinanodonta</taxon>
    </lineage>
</organism>
<feature type="domain" description="AAA+ ATPase" evidence="12">
    <location>
        <begin position="655"/>
        <end position="894"/>
    </location>
</feature>
<dbReference type="GO" id="GO:0005524">
    <property type="term" value="F:ATP binding"/>
    <property type="evidence" value="ECO:0007669"/>
    <property type="project" value="UniProtKB-KW"/>
</dbReference>
<evidence type="ECO:0000313" key="13">
    <source>
        <dbReference type="EMBL" id="KAL3884189.1"/>
    </source>
</evidence>
<sequence>MLYHHQQISSQNMCYRSSGIYMMVLFFQIWNATDRQTLLDRLAEVFVYGCAKKVAVCFQPLLVEIITRAKNSVISQSERDNFNRHQNLVIALSQCLELGPEIKRFTVEYLQQQKQPFLPAQHETDGEPKAKRIRKTQCPAVDLCQAAWRCAHHLGPRVGNSLSLERVFHYLNHTDTDVRWFSAAAVMELQGMSAAQRHQLLSCHFTEEEITSLSLKWADTSSDRSCNIASEAVSILGERVHTSQSHTMHCVLDSDLSTGVVCVGGILLPVWKPETAKQELTTSSFGNLLPVPSTEASLHHLALAVSSGRPVLLQGPVGCGKTSLVQHLASVTGRNAAPHLMKIQLGDQMDSKALIGTYRCTEVPGEFMWQPGVLMQAVTQGYWVLLEDIDLAPMDVISVLLPLLETNTLTVLGHGNSLLTHPRFQLFATRRLFGGSSGWHRQQAGCSMLLEKMWTHVMVEPLSRNELQQVICSRWPQLTTVVDKLLDIYFLLSSHGQEMKGLMNEGQEGNHLGEESDVCKIIPAYESRMISTRDLMNWCARIAGDFDISSAVTGTLVFQEALDCFVFCLSNPAKRLSLAEAIGAKLNITKVKAEYFCFMHKPDVGISTGTFTVGRVTLPRKSDEVAGFNKRQRNLFSFTRQSTTLLERVGVCVYHQEPVLLVGETGTGKTSVVQYMAEQLGHRLHVINMNQQSDSADLLGGFKPVDLRHVIKPFKGDFELLFCQTFSTKQNAKFLGHIQECFSRCQWANLFTLIEHTHTAAIQKADKDPDMLKQWECMGHRLKKLQIQVKQIENTLAFSFIEGTLVKALRVGDWVLLDEINLATAETLECLGGLLESSEGSVVLMERGDMEPIVRHKDFRLFACMNPATDVGKKDLTPGIRNRFTELFVDELEGQQDLKILVGDYLRGLSLSTGQVEGIVKFYQVVRKEAVDRLTDGTGHRPFFSLRSLCRALKFAAANQCGTVARSLYESFCQSFLTELDRSSYPVVDQLICQHILGGKSSVKSILKQPLPKPPDVEHLQFEGYWISKGTLESRVPDNYVLTPSVRANLRDLARIVSAGNTPVLLQGETSVGKTSLITWLAQSSGNVCVRVNNHEHTDIQEYLGCYAANDNGKLVFKEGVLVEAMRKGHWIILDELNLAPTDVLEALNRLLDDNRELFISETQETVKAHPKFMLFATQNPPGQYGGRKMLSRAFRNRFIELHFDDIPSEELEIILHQRCSIPMSYAKRMIAVMLDLQTRRRGSGVFAGKSGFMTLRDLFRWAERYNCPDLPPSKFYDWDKHLADQGFMLLAGRVRKTEEGAVIQEVLEKHFRCRLDPRSLFTLTPNTPPINQSILNTVLSHSAESFQHIVWTFNMRRLAVLIGQAIKYKEPVLLVGETGCGKTTVCQIFGAVSKIKLHTINCHLHTESADFLGGLRPVRSHVKEDGSKESKLFEWVDGLLVMAMKEGSMFLIDEISLADDSVLERLNSVLEPERTILLAEKGGGDGGQNEVEEVVATNGFQVFATMNPGGDFGKKELSPALRNRFTEIWCPPADQRQDLIDIIEHNLLPGIHLCNQEDGTSGIGKAILDFVEWFSNNTLGKRCTVSIRDLLSWVRFINQCARTLGEEEMGGEEGINDNRLLNKKLDPAVAYIHGACLVFLDGLGSGRTSQANDYEVGQFRGHCLNFLCQQVSRMTHQEYQLNDLNILTREHVTDSVVMVSDHMFFIAPFGIKKGDKAVTGGDRYALQAPGTCINAQRILRALQLPRPLLLEGSPGVGKTSLVAAIARTSGRELVRINLSEQTDISDLFGADLPVEGAEGGVFAWRDGPLLQALKAGDWVVFDELNLASQSVLEGLNACLDHRGEIFVPELGRIFHIQHNKTRIFACQNPLNQGGGRKGLPKSFLNRFTQVYIEPLSRDDLLFITTKMYQDIPLHILGKMVDFNQRMYEETVVRRNWGQRGGPWEFNLRDIFRWSDLMIANQSPGQYNPGEYVGLIYRERIRSLEDREKVTRLFESMFPPEQHPIYLPSGSFHCGTSHVQVGHSILPIKGQGHRHKDHYSAKEILHHNLSPLEAVMKCIQMSWMAILVGPQSSGKTSVVEILSSLTGNRLHILAMNSEMDTTELLGGFEQSDLGCHLEELSQDIEGTLMELCTQMTQTKMLSASLQSVNKLQELWQNYKSTCKKGDQLTTVETLEVMKKQVESLQAVMNCIGILLKDSTSQKERTKCDVEDLKSRLCCLSKRVQAAVPGGEGGVFEWVDSVLVKALKSGDWLLIDNVNFCSPSVLDRLNSLLEPSGVLTVNERGIIDGKIPTITPHHNFRLFLAMDSKYGEISRAMRNRGVEIYIPGEEDGVPYNEHDMRLLFSSIGLSNTTIFSWLLRVHKTLREMLPPGDRPAVETLLQAARTVRQLLDHGMTADNALVTTCHTVYTQRQLSTRSRQICQKVLSDQPSLEYTTKPIHEFGFDLVRLPDTDLYLRDPALARVRWNSCCLLHVIRQFEASDADVAVEVNSRLMKSALTLVLSLTPSGDYRIIVHYLQSLLKGRPLLNLLPASCKEAVNRLPEVFDQMVELQKILDYERTIIGTEAESKLMLRLLGESPADLRWNQQLLDFVIRQIPTDSGSREELHKLFNRVSFHGRTMLELSMMHPLWTSLKTVVDNDKNRGRSKLPAAVIHLTHLFPVLEKCLLQQTARLHLDSYTGVIQLLTGLKELRFLLLRAEEVIVSMPRTKGAFQDSHLSLHWHWLQKRLLAHLLEESQLKAITCQLQRSLGEEEHQHKVYVRFRRSWGHPPPYSAQKEADYQMTLSKLEKVMNLHNNTNDLRFGVKVNVISTQRRRVLEVYEKVLSSFATKNEGFIEENISALSTLLTQLGLQPTDWDTMETGSSDQSIQSETYSEDQYTDSLPVTQPCLWPLFDCVAMLSKWSLLSGGNLQRGMTDRISSAVNFYVQFTSLSPALVQFCKNLE</sequence>
<keyword evidence="5" id="KW-0547">Nucleotide-binding</keyword>
<dbReference type="Pfam" id="PF21108">
    <property type="entry name" value="MDN1_4th"/>
    <property type="match status" value="1"/>
</dbReference>
<dbReference type="InterPro" id="IPR011704">
    <property type="entry name" value="ATPase_dyneun-rel_AAA"/>
</dbReference>
<comment type="caution">
    <text evidence="13">The sequence shown here is derived from an EMBL/GenBank/DDBJ whole genome shotgun (WGS) entry which is preliminary data.</text>
</comment>
<comment type="similarity">
    <text evidence="3">Belongs to the midasin family.</text>
</comment>
<feature type="domain" description="AAA+ ATPase" evidence="12">
    <location>
        <begin position="1060"/>
        <end position="1205"/>
    </location>
</feature>
<dbReference type="InterPro" id="IPR040848">
    <property type="entry name" value="AAA_lid_7"/>
</dbReference>
<dbReference type="Gene3D" id="3.40.50.300">
    <property type="entry name" value="P-loop containing nucleotide triphosphate hydrolases"/>
    <property type="match status" value="6"/>
</dbReference>